<keyword evidence="2" id="KW-0812">Transmembrane</keyword>
<evidence type="ECO:0000256" key="1">
    <source>
        <dbReference type="SAM" id="MobiDB-lite"/>
    </source>
</evidence>
<protein>
    <submittedName>
        <fullName evidence="4">Cyclic-di-GMP phosphodiesterase TipF (Flagellum assembly factor)</fullName>
    </submittedName>
</protein>
<feature type="compositionally biased region" description="Low complexity" evidence="1">
    <location>
        <begin position="475"/>
        <end position="486"/>
    </location>
</feature>
<keyword evidence="2" id="KW-1133">Transmembrane helix</keyword>
<reference evidence="4 5" key="1">
    <citation type="submission" date="2019-03" db="EMBL/GenBank/DDBJ databases">
        <title>Genomic Encyclopedia of Type Strains, Phase IV (KMG-IV): sequencing the most valuable type-strain genomes for metagenomic binning, comparative biology and taxonomic classification.</title>
        <authorList>
            <person name="Goeker M."/>
        </authorList>
    </citation>
    <scope>NUCLEOTIDE SEQUENCE [LARGE SCALE GENOMIC DNA]</scope>
    <source>
        <strain evidence="4 5">DSM 25903</strain>
    </source>
</reference>
<feature type="region of interest" description="Disordered" evidence="1">
    <location>
        <begin position="470"/>
        <end position="499"/>
    </location>
</feature>
<dbReference type="PROSITE" id="PS50883">
    <property type="entry name" value="EAL"/>
    <property type="match status" value="1"/>
</dbReference>
<feature type="transmembrane region" description="Helical" evidence="2">
    <location>
        <begin position="39"/>
        <end position="56"/>
    </location>
</feature>
<accession>A0A4R7BQT6</accession>
<evidence type="ECO:0000313" key="4">
    <source>
        <dbReference type="EMBL" id="TDR88020.1"/>
    </source>
</evidence>
<feature type="domain" description="EAL" evidence="3">
    <location>
        <begin position="237"/>
        <end position="486"/>
    </location>
</feature>
<sequence>MATNPRMRVTWTGIALAAAFGAAAICASLALLVRSGLEFALAILAAAAILLAAYACRRATGSADEAHAKLSEDVTAISRRLLRLENRAPDGSVPVSSLPAAPLAAIAADLDTVTRVVTSLADAVGAHDRRLETLEETSARTIDETSPAGDTSSQARHAEVPAEGQPRSTPPDPEAEGAHERRPPADVPVLGPPRDEDAGTLRHPGVQAAELSSREDFAKAASVILDRLRRGSPQPSESPDDEAVIAAIDAGGVELHLQPVVTLPQRRTAFYDVFPHLRLADGRMMDASEVADLVLRRGLRSRLDAFTLAKARLIARHLAGRRSTSRMAVRLSRASLGDVAFVQGAARLLQDGTAERIILVIDHAEIDQLSGYETAALDALSSLGTTPALDAVRDLDQDWSALARRGFGIAMLDARTILGSRPHGITLAFAEEAARAGVKLVATGIDDDALVPDLLDFDLPLAVGSGLAPPRPVRSEVLAPPSAAEAPEAKREAASPVAAAEGPVSFRDFLRRAG</sequence>
<evidence type="ECO:0000313" key="5">
    <source>
        <dbReference type="Proteomes" id="UP000295122"/>
    </source>
</evidence>
<dbReference type="RefSeq" id="WP_166652549.1">
    <property type="nucleotide sequence ID" value="NZ_SNZR01000015.1"/>
</dbReference>
<feature type="transmembrane region" description="Helical" evidence="2">
    <location>
        <begin position="12"/>
        <end position="33"/>
    </location>
</feature>
<organism evidence="4 5">
    <name type="scientific">Enterovirga rhinocerotis</name>
    <dbReference type="NCBI Taxonomy" id="1339210"/>
    <lineage>
        <taxon>Bacteria</taxon>
        <taxon>Pseudomonadati</taxon>
        <taxon>Pseudomonadota</taxon>
        <taxon>Alphaproteobacteria</taxon>
        <taxon>Hyphomicrobiales</taxon>
        <taxon>Methylobacteriaceae</taxon>
        <taxon>Enterovirga</taxon>
    </lineage>
</organism>
<dbReference type="AlphaFoldDB" id="A0A4R7BQT6"/>
<dbReference type="InterPro" id="IPR001633">
    <property type="entry name" value="EAL_dom"/>
</dbReference>
<gene>
    <name evidence="4" type="ORF">EV668_3885</name>
</gene>
<dbReference type="Pfam" id="PF00563">
    <property type="entry name" value="EAL"/>
    <property type="match status" value="1"/>
</dbReference>
<comment type="caution">
    <text evidence="4">The sequence shown here is derived from an EMBL/GenBank/DDBJ whole genome shotgun (WGS) entry which is preliminary data.</text>
</comment>
<evidence type="ECO:0000259" key="3">
    <source>
        <dbReference type="PROSITE" id="PS50883"/>
    </source>
</evidence>
<proteinExistence type="predicted"/>
<dbReference type="SUPFAM" id="SSF141868">
    <property type="entry name" value="EAL domain-like"/>
    <property type="match status" value="1"/>
</dbReference>
<feature type="compositionally biased region" description="Basic and acidic residues" evidence="1">
    <location>
        <begin position="132"/>
        <end position="143"/>
    </location>
</feature>
<keyword evidence="5" id="KW-1185">Reference proteome</keyword>
<keyword evidence="2" id="KW-0472">Membrane</keyword>
<dbReference type="Proteomes" id="UP000295122">
    <property type="component" value="Unassembled WGS sequence"/>
</dbReference>
<dbReference type="Gene3D" id="3.20.20.450">
    <property type="entry name" value="EAL domain"/>
    <property type="match status" value="1"/>
</dbReference>
<dbReference type="EMBL" id="SNZR01000015">
    <property type="protein sequence ID" value="TDR88020.1"/>
    <property type="molecule type" value="Genomic_DNA"/>
</dbReference>
<dbReference type="InterPro" id="IPR035919">
    <property type="entry name" value="EAL_sf"/>
</dbReference>
<name>A0A4R7BQT6_9HYPH</name>
<evidence type="ECO:0000256" key="2">
    <source>
        <dbReference type="SAM" id="Phobius"/>
    </source>
</evidence>
<feature type="region of interest" description="Disordered" evidence="1">
    <location>
        <begin position="132"/>
        <end position="201"/>
    </location>
</feature>